<reference evidence="5" key="1">
    <citation type="submission" date="2021-05" db="EMBL/GenBank/DDBJ databases">
        <title>A free-living protist that lacks canonical eukaryotic 1 DNA replication and segregation systems.</title>
        <authorList>
            <person name="Salas-Leiva D.E."/>
            <person name="Tromer E.C."/>
            <person name="Curtis B.A."/>
            <person name="Jerlstrom-Hultqvist J."/>
            <person name="Kolisko M."/>
            <person name="Yi Z."/>
            <person name="Salas-Leiva J.S."/>
            <person name="Gallot-Lavallee L."/>
            <person name="Kops G.J.P.L."/>
            <person name="Archibald J.M."/>
            <person name="Simpson A.G.B."/>
            <person name="Roger A.J."/>
        </authorList>
    </citation>
    <scope>NUCLEOTIDE SEQUENCE</scope>
    <source>
        <strain evidence="5">BICM</strain>
    </source>
</reference>
<dbReference type="GO" id="GO:0034067">
    <property type="term" value="P:protein localization to Golgi apparatus"/>
    <property type="evidence" value="ECO:0007669"/>
    <property type="project" value="TreeGrafter"/>
</dbReference>
<keyword evidence="6" id="KW-1185">Reference proteome</keyword>
<dbReference type="GO" id="GO:0043001">
    <property type="term" value="P:Golgi to plasma membrane protein transport"/>
    <property type="evidence" value="ECO:0007669"/>
    <property type="project" value="TreeGrafter"/>
</dbReference>
<accession>A0A8J6E2R9</accession>
<dbReference type="SUPFAM" id="SSF52540">
    <property type="entry name" value="P-loop containing nucleoside triphosphate hydrolases"/>
    <property type="match status" value="1"/>
</dbReference>
<dbReference type="InterPro" id="IPR027417">
    <property type="entry name" value="P-loop_NTPase"/>
</dbReference>
<dbReference type="NCBIfam" id="TIGR00231">
    <property type="entry name" value="small_GTP"/>
    <property type="match status" value="1"/>
</dbReference>
<feature type="binding site" evidence="3">
    <location>
        <position position="74"/>
    </location>
    <ligand>
        <name>GTP</name>
        <dbReference type="ChEBI" id="CHEBI:37565"/>
    </ligand>
</feature>
<dbReference type="GO" id="GO:0003924">
    <property type="term" value="F:GTPase activity"/>
    <property type="evidence" value="ECO:0007669"/>
    <property type="project" value="InterPro"/>
</dbReference>
<dbReference type="EMBL" id="JAHDYR010000013">
    <property type="protein sequence ID" value="KAG9394661.1"/>
    <property type="molecule type" value="Genomic_DNA"/>
</dbReference>
<dbReference type="InterPro" id="IPR005225">
    <property type="entry name" value="Small_GTP-bd"/>
</dbReference>
<gene>
    <name evidence="5" type="ORF">J8273_3633</name>
</gene>
<dbReference type="Gene3D" id="3.40.50.300">
    <property type="entry name" value="P-loop containing nucleotide triphosphate hydrolases"/>
    <property type="match status" value="1"/>
</dbReference>
<dbReference type="PROSITE" id="PS51417">
    <property type="entry name" value="ARF"/>
    <property type="match status" value="1"/>
</dbReference>
<organism evidence="5 6">
    <name type="scientific">Carpediemonas membranifera</name>
    <dbReference type="NCBI Taxonomy" id="201153"/>
    <lineage>
        <taxon>Eukaryota</taxon>
        <taxon>Metamonada</taxon>
        <taxon>Carpediemonas-like organisms</taxon>
        <taxon>Carpediemonas</taxon>
    </lineage>
</organism>
<feature type="binding site" evidence="3">
    <location>
        <begin position="131"/>
        <end position="134"/>
    </location>
    <ligand>
        <name>GTP</name>
        <dbReference type="ChEBI" id="CHEBI:37565"/>
    </ligand>
</feature>
<evidence type="ECO:0000256" key="1">
    <source>
        <dbReference type="ARBA" id="ARBA00022741"/>
    </source>
</evidence>
<dbReference type="OrthoDB" id="414781at2759"/>
<dbReference type="SMART" id="SM00178">
    <property type="entry name" value="SAR"/>
    <property type="match status" value="1"/>
</dbReference>
<dbReference type="GO" id="GO:0005525">
    <property type="term" value="F:GTP binding"/>
    <property type="evidence" value="ECO:0007669"/>
    <property type="project" value="UniProtKB-KW"/>
</dbReference>
<dbReference type="InterPro" id="IPR024156">
    <property type="entry name" value="Small_GTPase_ARF"/>
</dbReference>
<feature type="binding site" evidence="4">
    <location>
        <position position="31"/>
    </location>
    <ligand>
        <name>Mg(2+)</name>
        <dbReference type="ChEBI" id="CHEBI:18420"/>
    </ligand>
</feature>
<evidence type="ECO:0000256" key="2">
    <source>
        <dbReference type="ARBA" id="ARBA00023134"/>
    </source>
</evidence>
<sequence length="196" mass="21978">MFHLTRRVYHDIFEKPVGHITILGLDSAGKTSFLNHVRSKFHQNVIQPIMPTLGQNFAAFSYRGFALKLWDIGGQENFRKSWHHYYAETSALIYVMDSSDTSRITEGLSALKDVVTAEAFGAHVPVCLCLNKHDIESAMPIEEFKETYGEQLAVLDGRDSTLMATSSLWTDDRTPESGTVVAALNWAVDAIKRAKK</sequence>
<name>A0A8J6E2R9_9EUKA</name>
<dbReference type="GO" id="GO:0006886">
    <property type="term" value="P:intracellular protein transport"/>
    <property type="evidence" value="ECO:0007669"/>
    <property type="project" value="TreeGrafter"/>
</dbReference>
<keyword evidence="2 3" id="KW-0342">GTP-binding</keyword>
<proteinExistence type="predicted"/>
<evidence type="ECO:0000256" key="4">
    <source>
        <dbReference type="PIRSR" id="PIRSR606689-2"/>
    </source>
</evidence>
<evidence type="ECO:0000313" key="5">
    <source>
        <dbReference type="EMBL" id="KAG9394661.1"/>
    </source>
</evidence>
<dbReference type="InterPro" id="IPR006689">
    <property type="entry name" value="Small_GTPase_ARF/SAR"/>
</dbReference>
<keyword evidence="1 3" id="KW-0547">Nucleotide-binding</keyword>
<keyword evidence="4" id="KW-0460">Magnesium</keyword>
<comment type="caution">
    <text evidence="5">The sequence shown here is derived from an EMBL/GenBank/DDBJ whole genome shotgun (WGS) entry which is preliminary data.</text>
</comment>
<dbReference type="Pfam" id="PF00025">
    <property type="entry name" value="Arf"/>
    <property type="match status" value="1"/>
</dbReference>
<protein>
    <submittedName>
        <fullName evidence="5">Small GTPase superfamily, ARF type</fullName>
    </submittedName>
</protein>
<dbReference type="PANTHER" id="PTHR45909:SF1">
    <property type="entry name" value="ADP-RIBOSYLATION FACTOR-RELATED PROTEIN 1"/>
    <property type="match status" value="1"/>
</dbReference>
<dbReference type="PANTHER" id="PTHR45909">
    <property type="entry name" value="ADP-RIBOSYLATION FACTOR-RELATED PROTEIN 1"/>
    <property type="match status" value="1"/>
</dbReference>
<evidence type="ECO:0000313" key="6">
    <source>
        <dbReference type="Proteomes" id="UP000717585"/>
    </source>
</evidence>
<dbReference type="GO" id="GO:0005794">
    <property type="term" value="C:Golgi apparatus"/>
    <property type="evidence" value="ECO:0007669"/>
    <property type="project" value="TreeGrafter"/>
</dbReference>
<dbReference type="SMART" id="SM00177">
    <property type="entry name" value="ARF"/>
    <property type="match status" value="1"/>
</dbReference>
<dbReference type="GO" id="GO:0046872">
    <property type="term" value="F:metal ion binding"/>
    <property type="evidence" value="ECO:0007669"/>
    <property type="project" value="UniProtKB-KW"/>
</dbReference>
<feature type="binding site" evidence="3">
    <location>
        <begin position="24"/>
        <end position="31"/>
    </location>
    <ligand>
        <name>GTP</name>
        <dbReference type="ChEBI" id="CHEBI:37565"/>
    </ligand>
</feature>
<keyword evidence="4" id="KW-0479">Metal-binding</keyword>
<dbReference type="Proteomes" id="UP000717585">
    <property type="component" value="Unassembled WGS sequence"/>
</dbReference>
<feature type="binding site" evidence="4">
    <location>
        <position position="52"/>
    </location>
    <ligand>
        <name>Mg(2+)</name>
        <dbReference type="ChEBI" id="CHEBI:18420"/>
    </ligand>
</feature>
<dbReference type="AlphaFoldDB" id="A0A8J6E2R9"/>
<evidence type="ECO:0000256" key="3">
    <source>
        <dbReference type="PIRSR" id="PIRSR606689-1"/>
    </source>
</evidence>
<dbReference type="PRINTS" id="PR00449">
    <property type="entry name" value="RASTRNSFRMNG"/>
</dbReference>